<accession>A0A7J7LNV6</accession>
<reference evidence="1 2" key="1">
    <citation type="journal article" date="2020" name="IScience">
        <title>Genome Sequencing of the Endangered Kingdonia uniflora (Circaeasteraceae, Ranunculales) Reveals Potential Mechanisms of Evolutionary Specialization.</title>
        <authorList>
            <person name="Sun Y."/>
            <person name="Deng T."/>
            <person name="Zhang A."/>
            <person name="Moore M.J."/>
            <person name="Landis J.B."/>
            <person name="Lin N."/>
            <person name="Zhang H."/>
            <person name="Zhang X."/>
            <person name="Huang J."/>
            <person name="Zhang X."/>
            <person name="Sun H."/>
            <person name="Wang H."/>
        </authorList>
    </citation>
    <scope>NUCLEOTIDE SEQUENCE [LARGE SCALE GENOMIC DNA]</scope>
    <source>
        <strain evidence="1">TB1705</strain>
        <tissue evidence="1">Leaf</tissue>
    </source>
</reference>
<comment type="caution">
    <text evidence="1">The sequence shown here is derived from an EMBL/GenBank/DDBJ whole genome shotgun (WGS) entry which is preliminary data.</text>
</comment>
<dbReference type="OrthoDB" id="192247at2759"/>
<protein>
    <recommendedName>
        <fullName evidence="3">MATH domain-containing protein</fullName>
    </recommendedName>
</protein>
<sequence length="88" mass="10127">VIRSIRNLPPTHFVFRIQSFSLLAQNAIEKYDSAVLESGGYKWYYIILQRSGFCSSVRGYGWETFMDLSSLYDPAKGYLVNDTSYTHS</sequence>
<dbReference type="PANTHER" id="PTHR46162">
    <property type="entry name" value="TRAF-LIKE FAMILY PROTEIN"/>
    <property type="match status" value="1"/>
</dbReference>
<evidence type="ECO:0008006" key="3">
    <source>
        <dbReference type="Google" id="ProtNLM"/>
    </source>
</evidence>
<organism evidence="1 2">
    <name type="scientific">Kingdonia uniflora</name>
    <dbReference type="NCBI Taxonomy" id="39325"/>
    <lineage>
        <taxon>Eukaryota</taxon>
        <taxon>Viridiplantae</taxon>
        <taxon>Streptophyta</taxon>
        <taxon>Embryophyta</taxon>
        <taxon>Tracheophyta</taxon>
        <taxon>Spermatophyta</taxon>
        <taxon>Magnoliopsida</taxon>
        <taxon>Ranunculales</taxon>
        <taxon>Circaeasteraceae</taxon>
        <taxon>Kingdonia</taxon>
    </lineage>
</organism>
<feature type="non-terminal residue" evidence="1">
    <location>
        <position position="1"/>
    </location>
</feature>
<dbReference type="EMBL" id="JACGCM010002131">
    <property type="protein sequence ID" value="KAF6144317.1"/>
    <property type="molecule type" value="Genomic_DNA"/>
</dbReference>
<proteinExistence type="predicted"/>
<dbReference type="Proteomes" id="UP000541444">
    <property type="component" value="Unassembled WGS sequence"/>
</dbReference>
<name>A0A7J7LNV6_9MAGN</name>
<dbReference type="SUPFAM" id="SSF49599">
    <property type="entry name" value="TRAF domain-like"/>
    <property type="match status" value="1"/>
</dbReference>
<dbReference type="Gene3D" id="2.60.210.10">
    <property type="entry name" value="Apoptosis, Tumor Necrosis Factor Receptor Associated Protein 2, Chain A"/>
    <property type="match status" value="1"/>
</dbReference>
<dbReference type="PANTHER" id="PTHR46162:SF2">
    <property type="entry name" value="ANKYRIN REPEAT-CONTAINING PROTEIN-RELATED"/>
    <property type="match status" value="1"/>
</dbReference>
<evidence type="ECO:0000313" key="1">
    <source>
        <dbReference type="EMBL" id="KAF6144317.1"/>
    </source>
</evidence>
<gene>
    <name evidence="1" type="ORF">GIB67_024544</name>
</gene>
<dbReference type="AlphaFoldDB" id="A0A7J7LNV6"/>
<keyword evidence="2" id="KW-1185">Reference proteome</keyword>
<dbReference type="InterPro" id="IPR008974">
    <property type="entry name" value="TRAF-like"/>
</dbReference>
<evidence type="ECO:0000313" key="2">
    <source>
        <dbReference type="Proteomes" id="UP000541444"/>
    </source>
</evidence>